<evidence type="ECO:0000256" key="7">
    <source>
        <dbReference type="ARBA" id="ARBA00023288"/>
    </source>
</evidence>
<evidence type="ECO:0000256" key="5">
    <source>
        <dbReference type="ARBA" id="ARBA00023139"/>
    </source>
</evidence>
<dbReference type="PRINTS" id="PR01338">
    <property type="entry name" value="TYPE3OMKPROT"/>
</dbReference>
<dbReference type="RefSeq" id="WP_073431569.1">
    <property type="nucleotide sequence ID" value="NZ_CADFGY010000008.1"/>
</dbReference>
<dbReference type="InterPro" id="IPR043427">
    <property type="entry name" value="YscJ/FliF"/>
</dbReference>
<feature type="transmembrane region" description="Helical" evidence="8">
    <location>
        <begin position="213"/>
        <end position="233"/>
    </location>
</feature>
<comment type="similarity">
    <text evidence="2 8">Belongs to the YscJ lipoprotein family.</text>
</comment>
<evidence type="ECO:0000256" key="6">
    <source>
        <dbReference type="ARBA" id="ARBA00023237"/>
    </source>
</evidence>
<keyword evidence="4 8" id="KW-0472">Membrane</keyword>
<evidence type="ECO:0000256" key="8">
    <source>
        <dbReference type="RuleBase" id="RU364102"/>
    </source>
</evidence>
<feature type="chain" id="PRO_5011019662" description="Lipoprotein" evidence="8">
    <location>
        <begin position="31"/>
        <end position="256"/>
    </location>
</feature>
<dbReference type="InterPro" id="IPR006182">
    <property type="entry name" value="FliF_N_dom"/>
</dbReference>
<evidence type="ECO:0000313" key="11">
    <source>
        <dbReference type="Proteomes" id="UP000184395"/>
    </source>
</evidence>
<dbReference type="PANTHER" id="PTHR30046">
    <property type="entry name" value="FLAGELLAR M-RING PROTEIN"/>
    <property type="match status" value="1"/>
</dbReference>
<keyword evidence="5 8" id="KW-0564">Palmitate</keyword>
<gene>
    <name evidence="10" type="ORF">SAMN05192548_103941</name>
</gene>
<keyword evidence="8" id="KW-1133">Transmembrane helix</keyword>
<name>A0A1M6VIP5_9BURK</name>
<evidence type="ECO:0000313" key="10">
    <source>
        <dbReference type="EMBL" id="SHK81231.1"/>
    </source>
</evidence>
<dbReference type="Gene3D" id="3.30.70.1530">
    <property type="entry name" value="Hypothetical protein rpa1041"/>
    <property type="match status" value="1"/>
</dbReference>
<dbReference type="GO" id="GO:0009279">
    <property type="term" value="C:cell outer membrane"/>
    <property type="evidence" value="ECO:0007669"/>
    <property type="project" value="UniProtKB-SubCell"/>
</dbReference>
<evidence type="ECO:0000256" key="2">
    <source>
        <dbReference type="ARBA" id="ARBA00009509"/>
    </source>
</evidence>
<dbReference type="Pfam" id="PF01514">
    <property type="entry name" value="YscJ_FliF"/>
    <property type="match status" value="1"/>
</dbReference>
<organism evidence="10 11">
    <name type="scientific">Paraburkholderia terricola</name>
    <dbReference type="NCBI Taxonomy" id="169427"/>
    <lineage>
        <taxon>Bacteria</taxon>
        <taxon>Pseudomonadati</taxon>
        <taxon>Pseudomonadota</taxon>
        <taxon>Betaproteobacteria</taxon>
        <taxon>Burkholderiales</taxon>
        <taxon>Burkholderiaceae</taxon>
        <taxon>Paraburkholderia</taxon>
    </lineage>
</organism>
<evidence type="ECO:0000256" key="3">
    <source>
        <dbReference type="ARBA" id="ARBA00022729"/>
    </source>
</evidence>
<dbReference type="GO" id="GO:0009306">
    <property type="term" value="P:protein secretion"/>
    <property type="evidence" value="ECO:0007669"/>
    <property type="project" value="InterPro"/>
</dbReference>
<evidence type="ECO:0000256" key="4">
    <source>
        <dbReference type="ARBA" id="ARBA00023136"/>
    </source>
</evidence>
<dbReference type="STRING" id="169427.SAMN05192548_103941"/>
<reference evidence="10 11" key="1">
    <citation type="submission" date="2016-11" db="EMBL/GenBank/DDBJ databases">
        <authorList>
            <person name="Jaros S."/>
            <person name="Januszkiewicz K."/>
            <person name="Wedrychowicz H."/>
        </authorList>
    </citation>
    <scope>NUCLEOTIDE SEQUENCE [LARGE SCALE GENOMIC DNA]</scope>
    <source>
        <strain evidence="10 11">LMG 20594</strain>
    </source>
</reference>
<keyword evidence="3 8" id="KW-0732">Signal</keyword>
<dbReference type="OrthoDB" id="115186at2"/>
<feature type="signal peptide" evidence="8">
    <location>
        <begin position="1"/>
        <end position="30"/>
    </location>
</feature>
<dbReference type="AlphaFoldDB" id="A0A1M6VIP5"/>
<dbReference type="InterPro" id="IPR045851">
    <property type="entry name" value="AMP-bd_C_sf"/>
</dbReference>
<dbReference type="EMBL" id="FRAB01000039">
    <property type="protein sequence ID" value="SHK81231.1"/>
    <property type="molecule type" value="Genomic_DNA"/>
</dbReference>
<dbReference type="PANTHER" id="PTHR30046:SF2">
    <property type="entry name" value="YOP PROTEINS TRANSLOCATION LIPOPROTEIN J"/>
    <property type="match status" value="1"/>
</dbReference>
<feature type="domain" description="Flagellar M-ring N-terminal" evidence="9">
    <location>
        <begin position="26"/>
        <end position="193"/>
    </location>
</feature>
<comment type="subcellular location">
    <subcellularLocation>
        <location evidence="1">Cell outer membrane</location>
        <topology evidence="1">Lipid-anchor</topology>
    </subcellularLocation>
</comment>
<dbReference type="InterPro" id="IPR003282">
    <property type="entry name" value="T3SS_SctJ"/>
</dbReference>
<dbReference type="PROSITE" id="PS51257">
    <property type="entry name" value="PROKAR_LIPOPROTEIN"/>
    <property type="match status" value="1"/>
</dbReference>
<dbReference type="NCBIfam" id="TIGR02544">
    <property type="entry name" value="III_secr_YscJ"/>
    <property type="match status" value="1"/>
</dbReference>
<evidence type="ECO:0000256" key="1">
    <source>
        <dbReference type="ARBA" id="ARBA00004459"/>
    </source>
</evidence>
<dbReference type="Proteomes" id="UP000184395">
    <property type="component" value="Unassembled WGS sequence"/>
</dbReference>
<dbReference type="Gene3D" id="3.30.300.30">
    <property type="match status" value="1"/>
</dbReference>
<sequence length="256" mass="26981">MASYSKLARTVVLLCCVIALMTGCSKQLFAQLSESDANDMLAVLLDARVDVSKQSDDGGKTWSVAVESGQFARAMDVLRAHGLPHQRFQNLGDMFKKDGLISTPTEERVRFIYGVSQQLSEVLSRIDGVAYANVQIVLPNNDPLAATVKPSSAAVFIKYLPGTDVSTLTPNLKNLVVHAVEGLTYDNVSVTMVPGSAAPEPPPPVAPGVPQEWLWAGGIAGAAALAAALAYLARRFGAALKGMGTRLRGRTGGAAT</sequence>
<keyword evidence="8" id="KW-0812">Transmembrane</keyword>
<protein>
    <recommendedName>
        <fullName evidence="8">Lipoprotein</fullName>
    </recommendedName>
</protein>
<accession>A0A1M6VIP5</accession>
<keyword evidence="6 8" id="KW-0998">Cell outer membrane</keyword>
<evidence type="ECO:0000259" key="9">
    <source>
        <dbReference type="Pfam" id="PF01514"/>
    </source>
</evidence>
<proteinExistence type="inferred from homology"/>
<keyword evidence="7 8" id="KW-0449">Lipoprotein</keyword>